<evidence type="ECO:0000256" key="2">
    <source>
        <dbReference type="SAM" id="SignalP"/>
    </source>
</evidence>
<organism evidence="4 6">
    <name type="scientific">Rotaria magnacalcarata</name>
    <dbReference type="NCBI Taxonomy" id="392030"/>
    <lineage>
        <taxon>Eukaryota</taxon>
        <taxon>Metazoa</taxon>
        <taxon>Spiralia</taxon>
        <taxon>Gnathifera</taxon>
        <taxon>Rotifera</taxon>
        <taxon>Eurotatoria</taxon>
        <taxon>Bdelloidea</taxon>
        <taxon>Philodinida</taxon>
        <taxon>Philodinidae</taxon>
        <taxon>Rotaria</taxon>
    </lineage>
</organism>
<dbReference type="Proteomes" id="UP000663866">
    <property type="component" value="Unassembled WGS sequence"/>
</dbReference>
<dbReference type="AlphaFoldDB" id="A0A819B3T9"/>
<evidence type="ECO:0000313" key="6">
    <source>
        <dbReference type="Proteomes" id="UP000663842"/>
    </source>
</evidence>
<comment type="similarity">
    <text evidence="1">Belongs to the glycosyl hydrolase 16 family.</text>
</comment>
<dbReference type="CDD" id="cd08023">
    <property type="entry name" value="GH16_laminarinase_like"/>
    <property type="match status" value="1"/>
</dbReference>
<reference evidence="4" key="1">
    <citation type="submission" date="2021-02" db="EMBL/GenBank/DDBJ databases">
        <authorList>
            <person name="Nowell W R."/>
        </authorList>
    </citation>
    <scope>NUCLEOTIDE SEQUENCE</scope>
</reference>
<keyword evidence="2" id="KW-0732">Signal</keyword>
<evidence type="ECO:0000313" key="7">
    <source>
        <dbReference type="Proteomes" id="UP000663866"/>
    </source>
</evidence>
<feature type="chain" id="PRO_5035617576" description="GH16 domain-containing protein" evidence="2">
    <location>
        <begin position="27"/>
        <end position="771"/>
    </location>
</feature>
<dbReference type="EMBL" id="CAJOBG010002443">
    <property type="protein sequence ID" value="CAF4007073.1"/>
    <property type="molecule type" value="Genomic_DNA"/>
</dbReference>
<dbReference type="PANTHER" id="PTHR10963">
    <property type="entry name" value="GLYCOSYL HYDROLASE-RELATED"/>
    <property type="match status" value="1"/>
</dbReference>
<dbReference type="InterPro" id="IPR050546">
    <property type="entry name" value="Glycosyl_Hydrlase_16"/>
</dbReference>
<comment type="caution">
    <text evidence="4">The sequence shown here is derived from an EMBL/GenBank/DDBJ whole genome shotgun (WGS) entry which is preliminary data.</text>
</comment>
<dbReference type="Pfam" id="PF00722">
    <property type="entry name" value="Glyco_hydro_16"/>
    <property type="match status" value="1"/>
</dbReference>
<evidence type="ECO:0000313" key="4">
    <source>
        <dbReference type="EMBL" id="CAF3790269.1"/>
    </source>
</evidence>
<dbReference type="Pfam" id="PF14295">
    <property type="entry name" value="PAN_4"/>
    <property type="match status" value="1"/>
</dbReference>
<dbReference type="SUPFAM" id="SSF49899">
    <property type="entry name" value="Concanavalin A-like lectins/glucanases"/>
    <property type="match status" value="1"/>
</dbReference>
<gene>
    <name evidence="5" type="ORF">OVN521_LOCUS15393</name>
    <name evidence="4" type="ORF">UXM345_LOCUS4188</name>
</gene>
<name>A0A819B3T9_9BILA</name>
<evidence type="ECO:0000256" key="1">
    <source>
        <dbReference type="ARBA" id="ARBA00006865"/>
    </source>
</evidence>
<dbReference type="EMBL" id="CAJOBF010000282">
    <property type="protein sequence ID" value="CAF3790269.1"/>
    <property type="molecule type" value="Genomic_DNA"/>
</dbReference>
<accession>A0A819B3T9</accession>
<dbReference type="InterPro" id="IPR003609">
    <property type="entry name" value="Pan_app"/>
</dbReference>
<dbReference type="PROSITE" id="PS51762">
    <property type="entry name" value="GH16_2"/>
    <property type="match status" value="1"/>
</dbReference>
<evidence type="ECO:0000313" key="5">
    <source>
        <dbReference type="EMBL" id="CAF4007073.1"/>
    </source>
</evidence>
<keyword evidence="7" id="KW-1185">Reference proteome</keyword>
<dbReference type="Gene3D" id="2.60.120.200">
    <property type="match status" value="1"/>
</dbReference>
<dbReference type="PANTHER" id="PTHR10963:SF55">
    <property type="entry name" value="GLYCOSIDE HYDROLASE FAMILY 16 PROTEIN"/>
    <property type="match status" value="1"/>
</dbReference>
<sequence>MIKLISSWAVMNLLIINFLSFDLIQCRINWKGNNWANGCDFKGNDLSHVRVSAEQCGGKCASTHGCTHFSWSKWNGGTCWMKKGHVSKSNAFSTKDWSMVCGVKESSKGEWVRVWEDNFDWNGGIDTNKWEFDVGVGENGWGNNEKQYYTNNRVENARCELFPGSNNGRLIVEARRENMENCQFTSARLKSKAKWTYGRLQIRAKLPTGRGLWPALWMLPEKHTYGNAYWPDNGEIDLMEQVGYDPLRIHSTVHTQANNHMKNNHPSNSIIVSDAVSNFKIYTLDWNVDKIEMFVGDNNNPLAKRIFIWNKQGNWTKWPFDKPFFVIINIAVGGNCNLTEANEKIWSHGMGNAYNTHRRIPTIPTAYNGESWELVFNLSKSIKSIPSMAVGINGDIYFFTGNHPIKSPEYLVCVTINGLIRWKLYLERDDGMTTTGVTNIVSNMNGTLFYGISWFKGTNYLNKICRLSNPETNNPIEKCASNTYFSQTFQGPLSIDDSSELLIVTLYGESFAFINTTSLKIEYQSPFDIGASSSSHYNTDQTGIYWIGVDDHLRKVNILGETLITVEVNGGGNQNYAFNKQQNIIVGVGQNFTTPSAPFVVSGWNVDSNVNFTLLWQLSQSVAIATSSTHPVVDDKTNIAYVSILPYISAIDSHGNTLWKTEITSLDEIYTYSLVTSCLTLNTETNMAYVLISTFDNSNQQTPKVLFIVPVKTTTGVVLPRINIEVHPDVLTYVQCPMLVENQMLYLPWYYSSDTDSLPLYIIGIPQITSS</sequence>
<dbReference type="GO" id="GO:0004553">
    <property type="term" value="F:hydrolase activity, hydrolyzing O-glycosyl compounds"/>
    <property type="evidence" value="ECO:0007669"/>
    <property type="project" value="InterPro"/>
</dbReference>
<dbReference type="GO" id="GO:0005975">
    <property type="term" value="P:carbohydrate metabolic process"/>
    <property type="evidence" value="ECO:0007669"/>
    <property type="project" value="InterPro"/>
</dbReference>
<feature type="domain" description="GH16" evidence="3">
    <location>
        <begin position="119"/>
        <end position="366"/>
    </location>
</feature>
<dbReference type="InterPro" id="IPR013320">
    <property type="entry name" value="ConA-like_dom_sf"/>
</dbReference>
<protein>
    <recommendedName>
        <fullName evidence="3">GH16 domain-containing protein</fullName>
    </recommendedName>
</protein>
<feature type="signal peptide" evidence="2">
    <location>
        <begin position="1"/>
        <end position="26"/>
    </location>
</feature>
<evidence type="ECO:0000259" key="3">
    <source>
        <dbReference type="PROSITE" id="PS51762"/>
    </source>
</evidence>
<proteinExistence type="inferred from homology"/>
<dbReference type="Proteomes" id="UP000663842">
    <property type="component" value="Unassembled WGS sequence"/>
</dbReference>
<dbReference type="Gene3D" id="3.50.4.10">
    <property type="entry name" value="Hepatocyte Growth Factor"/>
    <property type="match status" value="1"/>
</dbReference>
<dbReference type="InterPro" id="IPR000757">
    <property type="entry name" value="Beta-glucanase-like"/>
</dbReference>